<evidence type="ECO:0000313" key="7">
    <source>
        <dbReference type="EMBL" id="LAA05984.1"/>
    </source>
</evidence>
<feature type="transmembrane region" description="Helical" evidence="5">
    <location>
        <begin position="339"/>
        <end position="356"/>
    </location>
</feature>
<keyword evidence="4 5" id="KW-0472">Membrane</keyword>
<dbReference type="GO" id="GO:0015179">
    <property type="term" value="F:L-amino acid transmembrane transporter activity"/>
    <property type="evidence" value="ECO:0007669"/>
    <property type="project" value="TreeGrafter"/>
</dbReference>
<evidence type="ECO:0000256" key="1">
    <source>
        <dbReference type="ARBA" id="ARBA00004141"/>
    </source>
</evidence>
<sequence length="447" mass="50035">MKYQTFQNCEMTSSSEEDSDHVLGNLFNIPVVNRGYSVWTASIYIVSLMAGMGVLALPYALAGAGWFGLPLIALACINSWYSAILLGRTWIMLEEKWEEYRGKFRYPYPAMGLRAAGPCMRYFVTATLHVTLIGVGVVYILLCAQIVQSMTDQIYPLTYDTWIVILCICLCPLTWFGRFEEFWFAAIGAMVTAALACFMLFAGTLLERSHLHAVVYKQPTFPSLSLSFGTILFAFGGVFFFPNIQNDMSNRQQFNQATLLGFAGLLIFYLPVTITGYLVFGSTVSPNILLSIQEGYLRSSIEVCLAVHILLAFLLVVNPVAQEIEDLLAVASDFNYKRCFIRSTIMCLILIIAYTIPHFDKVLNLIGGSTMTLLTFIFPPLFYYLLNKDEVKLSYHSRTPFLEKIFLLQIIVTGIAGGISCTYFAFMDIIDVLTGENVAQKAMNVSM</sequence>
<dbReference type="OrthoDB" id="655540at2759"/>
<proteinExistence type="evidence at transcript level"/>
<evidence type="ECO:0000256" key="4">
    <source>
        <dbReference type="ARBA" id="ARBA00023136"/>
    </source>
</evidence>
<keyword evidence="3 5" id="KW-1133">Transmembrane helix</keyword>
<reference evidence="7" key="1">
    <citation type="journal article" date="2016" name="Mol. Ecol. Resour.">
        <title>Evaluation of the impact of RNA preservation methods of spiders for de novo transcriptome assembly.</title>
        <authorList>
            <person name="Kono N."/>
            <person name="Nakamura H."/>
            <person name="Ito Y."/>
            <person name="Tomita M."/>
            <person name="Arakawa K."/>
        </authorList>
    </citation>
    <scope>NUCLEOTIDE SEQUENCE</scope>
    <source>
        <tissue evidence="7">Whole body</tissue>
    </source>
</reference>
<feature type="transmembrane region" description="Helical" evidence="5">
    <location>
        <begin position="159"/>
        <end position="176"/>
    </location>
</feature>
<feature type="transmembrane region" description="Helical" evidence="5">
    <location>
        <begin position="36"/>
        <end position="61"/>
    </location>
</feature>
<feature type="transmembrane region" description="Helical" evidence="5">
    <location>
        <begin position="406"/>
        <end position="426"/>
    </location>
</feature>
<feature type="non-terminal residue" evidence="7">
    <location>
        <position position="447"/>
    </location>
</feature>
<evidence type="ECO:0000256" key="2">
    <source>
        <dbReference type="ARBA" id="ARBA00022692"/>
    </source>
</evidence>
<evidence type="ECO:0000259" key="6">
    <source>
        <dbReference type="Pfam" id="PF01490"/>
    </source>
</evidence>
<feature type="transmembrane region" description="Helical" evidence="5">
    <location>
        <begin position="300"/>
        <end position="318"/>
    </location>
</feature>
<feature type="domain" description="Amino acid transporter transmembrane" evidence="6">
    <location>
        <begin position="36"/>
        <end position="423"/>
    </location>
</feature>
<accession>A0A2L2YCV6</accession>
<organism evidence="7">
    <name type="scientific">Parasteatoda tepidariorum</name>
    <name type="common">Common house spider</name>
    <name type="synonym">Achaearanea tepidariorum</name>
    <dbReference type="NCBI Taxonomy" id="114398"/>
    <lineage>
        <taxon>Eukaryota</taxon>
        <taxon>Metazoa</taxon>
        <taxon>Ecdysozoa</taxon>
        <taxon>Arthropoda</taxon>
        <taxon>Chelicerata</taxon>
        <taxon>Arachnida</taxon>
        <taxon>Araneae</taxon>
        <taxon>Araneomorphae</taxon>
        <taxon>Entelegynae</taxon>
        <taxon>Araneoidea</taxon>
        <taxon>Theridiidae</taxon>
        <taxon>Parasteatoda</taxon>
    </lineage>
</organism>
<dbReference type="GeneID" id="107449757"/>
<dbReference type="OMA" id="SQQVEEW"/>
<dbReference type="PANTHER" id="PTHR22950">
    <property type="entry name" value="AMINO ACID TRANSPORTER"/>
    <property type="match status" value="1"/>
</dbReference>
<dbReference type="InterPro" id="IPR013057">
    <property type="entry name" value="AA_transpt_TM"/>
</dbReference>
<dbReference type="KEGG" id="ptep:107449757"/>
<feature type="transmembrane region" description="Helical" evidence="5">
    <location>
        <begin position="257"/>
        <end position="280"/>
    </location>
</feature>
<dbReference type="Pfam" id="PF01490">
    <property type="entry name" value="Aa_trans"/>
    <property type="match status" value="1"/>
</dbReference>
<evidence type="ECO:0000256" key="5">
    <source>
        <dbReference type="SAM" id="Phobius"/>
    </source>
</evidence>
<dbReference type="EMBL" id="IAAA01010513">
    <property type="protein sequence ID" value="LAA05982.1"/>
    <property type="molecule type" value="mRNA"/>
</dbReference>
<feature type="transmembrane region" description="Helical" evidence="5">
    <location>
        <begin position="183"/>
        <end position="206"/>
    </location>
</feature>
<dbReference type="PANTHER" id="PTHR22950:SF703">
    <property type="entry name" value="AMINO ACID TRANSPORTER TRANSMEMBRANE DOMAIN-CONTAINING PROTEIN"/>
    <property type="match status" value="1"/>
</dbReference>
<evidence type="ECO:0000256" key="3">
    <source>
        <dbReference type="ARBA" id="ARBA00022989"/>
    </source>
</evidence>
<dbReference type="GO" id="GO:0005774">
    <property type="term" value="C:vacuolar membrane"/>
    <property type="evidence" value="ECO:0007669"/>
    <property type="project" value="TreeGrafter"/>
</dbReference>
<dbReference type="EMBL" id="IAAA01010514">
    <property type="protein sequence ID" value="LAA05984.1"/>
    <property type="molecule type" value="mRNA"/>
</dbReference>
<comment type="subcellular location">
    <subcellularLocation>
        <location evidence="1">Membrane</location>
        <topology evidence="1">Multi-pass membrane protein</topology>
    </subcellularLocation>
</comment>
<feature type="transmembrane region" description="Helical" evidence="5">
    <location>
        <begin position="67"/>
        <end position="86"/>
    </location>
</feature>
<dbReference type="FunFam" id="1.20.1740.10:FF:000052">
    <property type="entry name" value="Lysine histidine transporter-like 3"/>
    <property type="match status" value="1"/>
</dbReference>
<feature type="transmembrane region" description="Helical" evidence="5">
    <location>
        <begin position="122"/>
        <end position="147"/>
    </location>
</feature>
<dbReference type="RefSeq" id="XP_015920888.2">
    <property type="nucleotide sequence ID" value="XM_016065402.4"/>
</dbReference>
<feature type="transmembrane region" description="Helical" evidence="5">
    <location>
        <begin position="362"/>
        <end position="386"/>
    </location>
</feature>
<dbReference type="Gene3D" id="1.20.1740.10">
    <property type="entry name" value="Amino acid/polyamine transporter I"/>
    <property type="match status" value="1"/>
</dbReference>
<name>A0A2L2YCV6_PARTP</name>
<dbReference type="AlphaFoldDB" id="A0A2L2YCV6"/>
<feature type="transmembrane region" description="Helical" evidence="5">
    <location>
        <begin position="226"/>
        <end position="245"/>
    </location>
</feature>
<protein>
    <submittedName>
        <fullName evidence="7">Proton-coupled amino acid transporter 3</fullName>
    </submittedName>
</protein>
<keyword evidence="2 5" id="KW-0812">Transmembrane</keyword>